<feature type="transmembrane region" description="Helical" evidence="7">
    <location>
        <begin position="134"/>
        <end position="156"/>
    </location>
</feature>
<dbReference type="InterPro" id="IPR025966">
    <property type="entry name" value="OppC_N"/>
</dbReference>
<name>X1JPQ9_9ZZZZ</name>
<feature type="transmembrane region" description="Helical" evidence="7">
    <location>
        <begin position="162"/>
        <end position="181"/>
    </location>
</feature>
<accession>X1JPQ9</accession>
<dbReference type="Pfam" id="PF00528">
    <property type="entry name" value="BPD_transp_1"/>
    <property type="match status" value="1"/>
</dbReference>
<sequence length="270" mass="29399">MGNNPVLEEIEKKIDYTVAKKPITLRSIIWKRFKKNKLALVGLILISILVIVAIFANFIAPYPATTVDFANKKLPPSKEHILGTDELGCDVLSRLIYGARISLSIGLVAVCLYVSIGILIGAISGFFGGWIDAILMRFTDVIISFPWLVLVILVAAILGPSIYNVMLIIGLTGWTTVARLVRGEFLKLKEMEYTLAARGLGANNFRIIFTHLLPNAFAPVLVAATMGVADAIIIEAALSFLGLGVAFPDTSWGQMMHAAQSLSVLSRMPW</sequence>
<evidence type="ECO:0000256" key="7">
    <source>
        <dbReference type="SAM" id="Phobius"/>
    </source>
</evidence>
<dbReference type="InterPro" id="IPR035906">
    <property type="entry name" value="MetI-like_sf"/>
</dbReference>
<dbReference type="PROSITE" id="PS50928">
    <property type="entry name" value="ABC_TM1"/>
    <property type="match status" value="1"/>
</dbReference>
<feature type="domain" description="ABC transmembrane type-1" evidence="8">
    <location>
        <begin position="99"/>
        <end position="270"/>
    </location>
</feature>
<evidence type="ECO:0000256" key="1">
    <source>
        <dbReference type="ARBA" id="ARBA00004651"/>
    </source>
</evidence>
<dbReference type="GO" id="GO:0005886">
    <property type="term" value="C:plasma membrane"/>
    <property type="evidence" value="ECO:0007669"/>
    <property type="project" value="UniProtKB-SubCell"/>
</dbReference>
<evidence type="ECO:0000313" key="9">
    <source>
        <dbReference type="EMBL" id="GAH96022.1"/>
    </source>
</evidence>
<keyword evidence="6 7" id="KW-0472">Membrane</keyword>
<keyword evidence="2" id="KW-0813">Transport</keyword>
<comment type="caution">
    <text evidence="9">The sequence shown here is derived from an EMBL/GenBank/DDBJ whole genome shotgun (WGS) entry which is preliminary data.</text>
</comment>
<dbReference type="EMBL" id="BARV01001423">
    <property type="protein sequence ID" value="GAH96022.1"/>
    <property type="molecule type" value="Genomic_DNA"/>
</dbReference>
<evidence type="ECO:0000256" key="2">
    <source>
        <dbReference type="ARBA" id="ARBA00022448"/>
    </source>
</evidence>
<feature type="non-terminal residue" evidence="9">
    <location>
        <position position="270"/>
    </location>
</feature>
<reference evidence="9" key="1">
    <citation type="journal article" date="2014" name="Front. Microbiol.">
        <title>High frequency of phylogenetically diverse reductive dehalogenase-homologous genes in deep subseafloor sedimentary metagenomes.</title>
        <authorList>
            <person name="Kawai M."/>
            <person name="Futagami T."/>
            <person name="Toyoda A."/>
            <person name="Takaki Y."/>
            <person name="Nishi S."/>
            <person name="Hori S."/>
            <person name="Arai W."/>
            <person name="Tsubouchi T."/>
            <person name="Morono Y."/>
            <person name="Uchiyama I."/>
            <person name="Ito T."/>
            <person name="Fujiyama A."/>
            <person name="Inagaki F."/>
            <person name="Takami H."/>
        </authorList>
    </citation>
    <scope>NUCLEOTIDE SEQUENCE</scope>
    <source>
        <strain evidence="9">Expedition CK06-06</strain>
    </source>
</reference>
<dbReference type="Pfam" id="PF12911">
    <property type="entry name" value="OppC_N"/>
    <property type="match status" value="1"/>
</dbReference>
<feature type="transmembrane region" description="Helical" evidence="7">
    <location>
        <begin position="38"/>
        <end position="60"/>
    </location>
</feature>
<evidence type="ECO:0000256" key="3">
    <source>
        <dbReference type="ARBA" id="ARBA00022475"/>
    </source>
</evidence>
<keyword evidence="5 7" id="KW-1133">Transmembrane helix</keyword>
<organism evidence="9">
    <name type="scientific">marine sediment metagenome</name>
    <dbReference type="NCBI Taxonomy" id="412755"/>
    <lineage>
        <taxon>unclassified sequences</taxon>
        <taxon>metagenomes</taxon>
        <taxon>ecological metagenomes</taxon>
    </lineage>
</organism>
<dbReference type="PANTHER" id="PTHR43386:SF1">
    <property type="entry name" value="D,D-DIPEPTIDE TRANSPORT SYSTEM PERMEASE PROTEIN DDPC-RELATED"/>
    <property type="match status" value="1"/>
</dbReference>
<dbReference type="CDD" id="cd06261">
    <property type="entry name" value="TM_PBP2"/>
    <property type="match status" value="1"/>
</dbReference>
<dbReference type="GO" id="GO:0055085">
    <property type="term" value="P:transmembrane transport"/>
    <property type="evidence" value="ECO:0007669"/>
    <property type="project" value="InterPro"/>
</dbReference>
<dbReference type="SUPFAM" id="SSF161098">
    <property type="entry name" value="MetI-like"/>
    <property type="match status" value="1"/>
</dbReference>
<dbReference type="PANTHER" id="PTHR43386">
    <property type="entry name" value="OLIGOPEPTIDE TRANSPORT SYSTEM PERMEASE PROTEIN APPC"/>
    <property type="match status" value="1"/>
</dbReference>
<feature type="transmembrane region" description="Helical" evidence="7">
    <location>
        <begin position="101"/>
        <end position="127"/>
    </location>
</feature>
<dbReference type="Gene3D" id="1.10.3720.10">
    <property type="entry name" value="MetI-like"/>
    <property type="match status" value="1"/>
</dbReference>
<evidence type="ECO:0000256" key="4">
    <source>
        <dbReference type="ARBA" id="ARBA00022692"/>
    </source>
</evidence>
<keyword evidence="4 7" id="KW-0812">Transmembrane</keyword>
<evidence type="ECO:0000256" key="6">
    <source>
        <dbReference type="ARBA" id="ARBA00023136"/>
    </source>
</evidence>
<protein>
    <recommendedName>
        <fullName evidence="8">ABC transmembrane type-1 domain-containing protein</fullName>
    </recommendedName>
</protein>
<gene>
    <name evidence="9" type="ORF">S06H3_04142</name>
</gene>
<keyword evidence="3" id="KW-1003">Cell membrane</keyword>
<evidence type="ECO:0000259" key="8">
    <source>
        <dbReference type="PROSITE" id="PS50928"/>
    </source>
</evidence>
<dbReference type="InterPro" id="IPR000515">
    <property type="entry name" value="MetI-like"/>
</dbReference>
<feature type="transmembrane region" description="Helical" evidence="7">
    <location>
        <begin position="220"/>
        <end position="247"/>
    </location>
</feature>
<comment type="subcellular location">
    <subcellularLocation>
        <location evidence="1">Cell membrane</location>
        <topology evidence="1">Multi-pass membrane protein</topology>
    </subcellularLocation>
</comment>
<evidence type="ECO:0000256" key="5">
    <source>
        <dbReference type="ARBA" id="ARBA00022989"/>
    </source>
</evidence>
<proteinExistence type="predicted"/>
<dbReference type="InterPro" id="IPR050366">
    <property type="entry name" value="BP-dependent_transpt_permease"/>
</dbReference>
<dbReference type="AlphaFoldDB" id="X1JPQ9"/>